<evidence type="ECO:0000313" key="4">
    <source>
        <dbReference type="Proteomes" id="UP000245207"/>
    </source>
</evidence>
<reference evidence="3 4" key="1">
    <citation type="journal article" date="2018" name="Mol. Plant">
        <title>The genome of Artemisia annua provides insight into the evolution of Asteraceae family and artemisinin biosynthesis.</title>
        <authorList>
            <person name="Shen Q."/>
            <person name="Zhang L."/>
            <person name="Liao Z."/>
            <person name="Wang S."/>
            <person name="Yan T."/>
            <person name="Shi P."/>
            <person name="Liu M."/>
            <person name="Fu X."/>
            <person name="Pan Q."/>
            <person name="Wang Y."/>
            <person name="Lv Z."/>
            <person name="Lu X."/>
            <person name="Zhang F."/>
            <person name="Jiang W."/>
            <person name="Ma Y."/>
            <person name="Chen M."/>
            <person name="Hao X."/>
            <person name="Li L."/>
            <person name="Tang Y."/>
            <person name="Lv G."/>
            <person name="Zhou Y."/>
            <person name="Sun X."/>
            <person name="Brodelius P.E."/>
            <person name="Rose J.K.C."/>
            <person name="Tang K."/>
        </authorList>
    </citation>
    <scope>NUCLEOTIDE SEQUENCE [LARGE SCALE GENOMIC DNA]</scope>
    <source>
        <strain evidence="4">cv. Huhao1</strain>
        <tissue evidence="3">Leaf</tissue>
    </source>
</reference>
<gene>
    <name evidence="3" type="ORF">CTI12_AA616590</name>
</gene>
<dbReference type="Proteomes" id="UP000245207">
    <property type="component" value="Unassembled WGS sequence"/>
</dbReference>
<dbReference type="InterPro" id="IPR005162">
    <property type="entry name" value="Retrotrans_gag_dom"/>
</dbReference>
<name>A0A2U1KD45_ARTAN</name>
<comment type="caution">
    <text evidence="3">The sequence shown here is derived from an EMBL/GenBank/DDBJ whole genome shotgun (WGS) entry which is preliminary data.</text>
</comment>
<protein>
    <submittedName>
        <fullName evidence="3">Zinc finger, CCHC-type, Retrotransposon gag domain protein</fullName>
    </submittedName>
</protein>
<dbReference type="EMBL" id="PKPP01021828">
    <property type="protein sequence ID" value="PWA34702.1"/>
    <property type="molecule type" value="Genomic_DNA"/>
</dbReference>
<dbReference type="Pfam" id="PF03732">
    <property type="entry name" value="Retrotrans_gag"/>
    <property type="match status" value="1"/>
</dbReference>
<dbReference type="PANTHER" id="PTHR34482:SF56">
    <property type="entry name" value="RETROTRANSPOSON GAG DOMAIN, ASPARTIC PEPTIDASE DOMAIN PROTEIN-RELATED"/>
    <property type="match status" value="1"/>
</dbReference>
<feature type="compositionally biased region" description="Basic and acidic residues" evidence="1">
    <location>
        <begin position="278"/>
        <end position="288"/>
    </location>
</feature>
<sequence>MAINHVTAKINASGSGSGSGGGTPVTISGWLEKFGKQKPRSFSSTNTPVDAENWIAHIEKIFEVLDCRDEFKTRLASYKLEASGSGSGSGGGTPVTISGWLEKFGKQKPRSFSSTNTPVDAENWIAHIEKIFEVLDCRDEFKTRLASYKLVGDALNWWKAYKQAKGDEFILTMTWADFRDVFFNQYFPLAEQQKFERDYHTIRQEDKETTNEFMKRFLRLAGFLGAKAGTQEEQAAHFKWGLKEWILDGIVNTEFTDVAEVANAGRNIEILRERNRENKRNRDGDRIRSASASGVRDQRYHDYESTPCKTCGKLHPGKPCHRNSGACFACGSMDQKIGDCPRRK</sequence>
<evidence type="ECO:0000313" key="3">
    <source>
        <dbReference type="EMBL" id="PWA34702.1"/>
    </source>
</evidence>
<accession>A0A2U1KD45</accession>
<dbReference type="PANTHER" id="PTHR34482">
    <property type="entry name" value="DNA DAMAGE-INDUCIBLE PROTEIN 1-LIKE"/>
    <property type="match status" value="1"/>
</dbReference>
<dbReference type="OrthoDB" id="427960at2759"/>
<organism evidence="3 4">
    <name type="scientific">Artemisia annua</name>
    <name type="common">Sweet wormwood</name>
    <dbReference type="NCBI Taxonomy" id="35608"/>
    <lineage>
        <taxon>Eukaryota</taxon>
        <taxon>Viridiplantae</taxon>
        <taxon>Streptophyta</taxon>
        <taxon>Embryophyta</taxon>
        <taxon>Tracheophyta</taxon>
        <taxon>Spermatophyta</taxon>
        <taxon>Magnoliopsida</taxon>
        <taxon>eudicotyledons</taxon>
        <taxon>Gunneridae</taxon>
        <taxon>Pentapetalae</taxon>
        <taxon>asterids</taxon>
        <taxon>campanulids</taxon>
        <taxon>Asterales</taxon>
        <taxon>Asteraceae</taxon>
        <taxon>Asteroideae</taxon>
        <taxon>Anthemideae</taxon>
        <taxon>Artemisiinae</taxon>
        <taxon>Artemisia</taxon>
    </lineage>
</organism>
<dbReference type="AlphaFoldDB" id="A0A2U1KD45"/>
<keyword evidence="4" id="KW-1185">Reference proteome</keyword>
<feature type="domain" description="Retrotransposon gag" evidence="2">
    <location>
        <begin position="144"/>
        <end position="244"/>
    </location>
</feature>
<evidence type="ECO:0000259" key="2">
    <source>
        <dbReference type="Pfam" id="PF03732"/>
    </source>
</evidence>
<proteinExistence type="predicted"/>
<evidence type="ECO:0000256" key="1">
    <source>
        <dbReference type="SAM" id="MobiDB-lite"/>
    </source>
</evidence>
<feature type="region of interest" description="Disordered" evidence="1">
    <location>
        <begin position="278"/>
        <end position="298"/>
    </location>
</feature>